<evidence type="ECO:0000256" key="2">
    <source>
        <dbReference type="ARBA" id="ARBA00023008"/>
    </source>
</evidence>
<feature type="signal peptide" evidence="3">
    <location>
        <begin position="1"/>
        <end position="19"/>
    </location>
</feature>
<evidence type="ECO:0000313" key="4">
    <source>
        <dbReference type="EMBL" id="CED83480.1"/>
    </source>
</evidence>
<comment type="cofactor">
    <cofactor evidence="1">
        <name>Cu(2+)</name>
        <dbReference type="ChEBI" id="CHEBI:29036"/>
    </cofactor>
</comment>
<feature type="chain" id="PRO_5002522119" description="Chitin-binding type-4 domain-containing protein" evidence="3">
    <location>
        <begin position="20"/>
        <end position="394"/>
    </location>
</feature>
<keyword evidence="2" id="KW-0186">Copper</keyword>
<dbReference type="EMBL" id="LN483142">
    <property type="protein sequence ID" value="CED83480.1"/>
    <property type="molecule type" value="Genomic_DNA"/>
</dbReference>
<accession>A0A0F7SSF9</accession>
<keyword evidence="3" id="KW-0732">Signal</keyword>
<dbReference type="AlphaFoldDB" id="A0A0F7SSF9"/>
<protein>
    <recommendedName>
        <fullName evidence="5">Chitin-binding type-4 domain-containing protein</fullName>
    </recommendedName>
</protein>
<dbReference type="PANTHER" id="PTHR36575">
    <property type="entry name" value="BINDING PROTEIN, PUTATIVE (AFU_ORTHOLOGUE AFUA_1G14430)-RELATED"/>
    <property type="match status" value="1"/>
</dbReference>
<evidence type="ECO:0000256" key="1">
    <source>
        <dbReference type="ARBA" id="ARBA00001973"/>
    </source>
</evidence>
<sequence>MFVVSFLTVLSLLVQQVAAHGALHNIMIRKAGPKSKEVCGAQFNIDRDGVANKNGLMLASNNKDTLGNPYLSTCPWTVCTGFQYEDNVENLYTFPAGTVLPLRYYIGNHHEGWANVSVINTKTDTIIGSMLKSWDSKFSVYDNWNTCPNVPDLDQNKFEVTIPDLGDQCTTPGVCAVQFFWFSKIYDNQMFNSCVDFVQPYGGSTVPPMVTNYQPSSTQFIGCVASGGEQVLPYFGNASYPGSTSNSAMQSSNTSSTVKATTMNASSAVAASSAVVSASSTAAVMSQVMNNVAITASAASVGMASASASAMSGMASAGSNWTSVGTISLNGSLASATAVSGAVTVTETVATATVTQTIYVQVEAVGTSTAAMAAMMTKRETRSRAHHQQRRHAH</sequence>
<proteinExistence type="predicted"/>
<dbReference type="InterPro" id="IPR052282">
    <property type="entry name" value="Starch-active_LPMO"/>
</dbReference>
<evidence type="ECO:0008006" key="5">
    <source>
        <dbReference type="Google" id="ProtNLM"/>
    </source>
</evidence>
<organism evidence="4">
    <name type="scientific">Phaffia rhodozyma</name>
    <name type="common">Yeast</name>
    <name type="synonym">Xanthophyllomyces dendrorhous</name>
    <dbReference type="NCBI Taxonomy" id="264483"/>
    <lineage>
        <taxon>Eukaryota</taxon>
        <taxon>Fungi</taxon>
        <taxon>Dikarya</taxon>
        <taxon>Basidiomycota</taxon>
        <taxon>Agaricomycotina</taxon>
        <taxon>Tremellomycetes</taxon>
        <taxon>Cystofilobasidiales</taxon>
        <taxon>Mrakiaceae</taxon>
        <taxon>Phaffia</taxon>
    </lineage>
</organism>
<reference evidence="4" key="1">
    <citation type="submission" date="2014-08" db="EMBL/GenBank/DDBJ databases">
        <authorList>
            <person name="Sharma Rahul"/>
            <person name="Thines Marco"/>
        </authorList>
    </citation>
    <scope>NUCLEOTIDE SEQUENCE</scope>
</reference>
<dbReference type="PANTHER" id="PTHR36575:SF2">
    <property type="entry name" value="CHITIN-BINDING TYPE-4 DOMAIN-CONTAINING PROTEIN-RELATED"/>
    <property type="match status" value="1"/>
</dbReference>
<name>A0A0F7SSF9_PHARH</name>
<evidence type="ECO:0000256" key="3">
    <source>
        <dbReference type="SAM" id="SignalP"/>
    </source>
</evidence>